<sequence>MQDIQRAAYSLDAALARTLHPSDHAKTHYHNDDDDVQDYFVPQAPKQTAFIPLERANTSNSRGKQVVNTRAAMYPRYTYTAKAGRHGGNSLDSSASSSPNAGIPTYLHGSDEDHQGLATLASHMHLLTVHVDQQMLSQQRPLQAVTEERDGEERRDDLSAVGCTNAACLQDCANREKAGRVPIPCIETKVALADRRQALAQQQQEEATTEQDEEVAYDMALVTRWVEYHRALAEEQREQFQALCKGTTQSD</sequence>
<name>A0A1Y2FLJ5_PROLT</name>
<keyword evidence="3" id="KW-1185">Reference proteome</keyword>
<comment type="caution">
    <text evidence="2">The sequence shown here is derived from an EMBL/GenBank/DDBJ whole genome shotgun (WGS) entry which is preliminary data.</text>
</comment>
<dbReference type="AlphaFoldDB" id="A0A1Y2FLJ5"/>
<organism evidence="2 3">
    <name type="scientific">Protomyces lactucae-debilis</name>
    <dbReference type="NCBI Taxonomy" id="2754530"/>
    <lineage>
        <taxon>Eukaryota</taxon>
        <taxon>Fungi</taxon>
        <taxon>Dikarya</taxon>
        <taxon>Ascomycota</taxon>
        <taxon>Taphrinomycotina</taxon>
        <taxon>Taphrinomycetes</taxon>
        <taxon>Taphrinales</taxon>
        <taxon>Protomycetaceae</taxon>
        <taxon>Protomyces</taxon>
    </lineage>
</organism>
<evidence type="ECO:0000313" key="3">
    <source>
        <dbReference type="Proteomes" id="UP000193685"/>
    </source>
</evidence>
<evidence type="ECO:0000256" key="1">
    <source>
        <dbReference type="SAM" id="MobiDB-lite"/>
    </source>
</evidence>
<dbReference type="Proteomes" id="UP000193685">
    <property type="component" value="Unassembled WGS sequence"/>
</dbReference>
<proteinExistence type="predicted"/>
<accession>A0A1Y2FLJ5</accession>
<dbReference type="GeneID" id="63787694"/>
<dbReference type="EMBL" id="MCFI01000006">
    <property type="protein sequence ID" value="ORY84447.1"/>
    <property type="molecule type" value="Genomic_DNA"/>
</dbReference>
<feature type="compositionally biased region" description="Basic and acidic residues" evidence="1">
    <location>
        <begin position="146"/>
        <end position="157"/>
    </location>
</feature>
<evidence type="ECO:0000313" key="2">
    <source>
        <dbReference type="EMBL" id="ORY84447.1"/>
    </source>
</evidence>
<protein>
    <submittedName>
        <fullName evidence="2">Uncharacterized protein</fullName>
    </submittedName>
</protein>
<reference evidence="2 3" key="1">
    <citation type="submission" date="2016-07" db="EMBL/GenBank/DDBJ databases">
        <title>Pervasive Adenine N6-methylation of Active Genes in Fungi.</title>
        <authorList>
            <consortium name="DOE Joint Genome Institute"/>
            <person name="Mondo S.J."/>
            <person name="Dannebaum R.O."/>
            <person name="Kuo R.C."/>
            <person name="Labutti K."/>
            <person name="Haridas S."/>
            <person name="Kuo A."/>
            <person name="Salamov A."/>
            <person name="Ahrendt S.R."/>
            <person name="Lipzen A."/>
            <person name="Sullivan W."/>
            <person name="Andreopoulos W.B."/>
            <person name="Clum A."/>
            <person name="Lindquist E."/>
            <person name="Daum C."/>
            <person name="Ramamoorthy G.K."/>
            <person name="Gryganskyi A."/>
            <person name="Culley D."/>
            <person name="Magnuson J.K."/>
            <person name="James T.Y."/>
            <person name="O'Malley M.A."/>
            <person name="Stajich J.E."/>
            <person name="Spatafora J.W."/>
            <person name="Visel A."/>
            <person name="Grigoriev I.V."/>
        </authorList>
    </citation>
    <scope>NUCLEOTIDE SEQUENCE [LARGE SCALE GENOMIC DNA]</scope>
    <source>
        <strain evidence="2 3">12-1054</strain>
    </source>
</reference>
<feature type="region of interest" description="Disordered" evidence="1">
    <location>
        <begin position="82"/>
        <end position="110"/>
    </location>
</feature>
<gene>
    <name evidence="2" type="ORF">BCR37DRAFT_392024</name>
</gene>
<feature type="region of interest" description="Disordered" evidence="1">
    <location>
        <begin position="137"/>
        <end position="157"/>
    </location>
</feature>
<dbReference type="RefSeq" id="XP_040726465.1">
    <property type="nucleotide sequence ID" value="XM_040871095.1"/>
</dbReference>